<keyword evidence="5 19" id="KW-0812">Transmembrane</keyword>
<name>A0A6A5GQ79_CAERE</name>
<evidence type="ECO:0000313" key="21">
    <source>
        <dbReference type="Proteomes" id="UP000483820"/>
    </source>
</evidence>
<dbReference type="Gene3D" id="1.20.1070.10">
    <property type="entry name" value="Rhodopsin 7-helix transmembrane proteins"/>
    <property type="match status" value="1"/>
</dbReference>
<keyword evidence="6" id="KW-0552">Olfaction</keyword>
<evidence type="ECO:0000256" key="9">
    <source>
        <dbReference type="ARBA" id="ARBA00023136"/>
    </source>
</evidence>
<comment type="subunit">
    <text evidence="15">Interacts with odr-4.</text>
</comment>
<evidence type="ECO:0000256" key="10">
    <source>
        <dbReference type="ARBA" id="ARBA00023170"/>
    </source>
</evidence>
<comment type="subcellular location">
    <subcellularLocation>
        <location evidence="1">Cell projection</location>
        <location evidence="1">Cilium membrane</location>
        <topology evidence="1">Multi-pass membrane protein</topology>
    </subcellularLocation>
</comment>
<evidence type="ECO:0000256" key="4">
    <source>
        <dbReference type="ARBA" id="ARBA00022606"/>
    </source>
</evidence>
<keyword evidence="2" id="KW-1003">Cell membrane</keyword>
<evidence type="ECO:0000256" key="8">
    <source>
        <dbReference type="ARBA" id="ARBA00023069"/>
    </source>
</evidence>
<evidence type="ECO:0000256" key="1">
    <source>
        <dbReference type="ARBA" id="ARBA00004272"/>
    </source>
</evidence>
<keyword evidence="4" id="KW-0716">Sensory transduction</keyword>
<evidence type="ECO:0000256" key="2">
    <source>
        <dbReference type="ARBA" id="ARBA00022475"/>
    </source>
</evidence>
<comment type="caution">
    <text evidence="20">The sequence shown here is derived from an EMBL/GenBank/DDBJ whole genome shotgun (WGS) entry which is preliminary data.</text>
</comment>
<dbReference type="KEGG" id="crq:GCK72_013207"/>
<dbReference type="GO" id="GO:0006935">
    <property type="term" value="P:chemotaxis"/>
    <property type="evidence" value="ECO:0007669"/>
    <property type="project" value="UniProtKB-KW"/>
</dbReference>
<sequence length="323" mass="37212">MLMNLILIILVIHQSPKKIGNYKYLMCYFCVMSMIYAGIDYIVQPYIHSYGSSFSMIMDLRDSIFSKFRQVASVLTASLAACFGVSIYAIAINFIYRYLAIQREGRTRYFHGFRLYIWLTIPILTGILWLSVAWFLLDYDEELAEYLRDSINNSYGLDASEITLTGCMYFRPDEKGNLRWCIEDTVGAGILCNVMAIPFCVICYFGYKSHKKISKITANGESDYSKRLQTQLYNALVVQTAIPVIFLFFPIGALFTAPLLGINLEKGSFLVTFFYSFYPVVDPIPTLYYVDEYRDAFMNFWRRKLSKTQIASVVTFDAHVDLP</sequence>
<dbReference type="RefSeq" id="XP_053584490.1">
    <property type="nucleotide sequence ID" value="XM_053729718.1"/>
</dbReference>
<dbReference type="GO" id="GO:0060170">
    <property type="term" value="C:ciliary membrane"/>
    <property type="evidence" value="ECO:0007669"/>
    <property type="project" value="UniProtKB-SubCell"/>
</dbReference>
<keyword evidence="8" id="KW-0969">Cilium</keyword>
<dbReference type="Proteomes" id="UP000483820">
    <property type="component" value="Chromosome IV"/>
</dbReference>
<evidence type="ECO:0000256" key="12">
    <source>
        <dbReference type="ARBA" id="ARBA00023273"/>
    </source>
</evidence>
<evidence type="ECO:0000256" key="17">
    <source>
        <dbReference type="ARBA" id="ARBA00078653"/>
    </source>
</evidence>
<dbReference type="GeneID" id="9813913"/>
<dbReference type="CTD" id="9813913"/>
<dbReference type="InterPro" id="IPR019428">
    <property type="entry name" value="7TM_GPCR_serpentine_rcpt_Str"/>
</dbReference>
<evidence type="ECO:0000256" key="3">
    <source>
        <dbReference type="ARBA" id="ARBA00022500"/>
    </source>
</evidence>
<evidence type="ECO:0000256" key="13">
    <source>
        <dbReference type="ARBA" id="ARBA00054965"/>
    </source>
</evidence>
<feature type="transmembrane region" description="Helical" evidence="19">
    <location>
        <begin position="269"/>
        <end position="290"/>
    </location>
</feature>
<keyword evidence="10" id="KW-0675">Receptor</keyword>
<organism evidence="20 21">
    <name type="scientific">Caenorhabditis remanei</name>
    <name type="common">Caenorhabditis vulgaris</name>
    <dbReference type="NCBI Taxonomy" id="31234"/>
    <lineage>
        <taxon>Eukaryota</taxon>
        <taxon>Metazoa</taxon>
        <taxon>Ecdysozoa</taxon>
        <taxon>Nematoda</taxon>
        <taxon>Chromadorea</taxon>
        <taxon>Rhabditida</taxon>
        <taxon>Rhabditina</taxon>
        <taxon>Rhabditomorpha</taxon>
        <taxon>Rhabditoidea</taxon>
        <taxon>Rhabditidae</taxon>
        <taxon>Peloderinae</taxon>
        <taxon>Caenorhabditis</taxon>
    </lineage>
</organism>
<accession>A0A6A5GQ79</accession>
<evidence type="ECO:0000256" key="6">
    <source>
        <dbReference type="ARBA" id="ARBA00022725"/>
    </source>
</evidence>
<dbReference type="FunFam" id="1.20.1070.10:FF:000128">
    <property type="entry name" value="Seven TM Receptor"/>
    <property type="match status" value="1"/>
</dbReference>
<keyword evidence="3" id="KW-0145">Chemotaxis</keyword>
<evidence type="ECO:0000313" key="20">
    <source>
        <dbReference type="EMBL" id="KAF1756753.1"/>
    </source>
</evidence>
<gene>
    <name evidence="20" type="ORF">GCK72_013207</name>
</gene>
<dbReference type="AlphaFoldDB" id="A0A6A5GQ79"/>
<evidence type="ECO:0000256" key="16">
    <source>
        <dbReference type="ARBA" id="ARBA00067967"/>
    </source>
</evidence>
<evidence type="ECO:0000256" key="11">
    <source>
        <dbReference type="ARBA" id="ARBA00023180"/>
    </source>
</evidence>
<feature type="transmembrane region" description="Helical" evidence="19">
    <location>
        <begin position="71"/>
        <end position="95"/>
    </location>
</feature>
<comment type="similarity">
    <text evidence="14">Belongs to the nematode receptor-like protein str family.</text>
</comment>
<evidence type="ECO:0000256" key="15">
    <source>
        <dbReference type="ARBA" id="ARBA00064300"/>
    </source>
</evidence>
<dbReference type="Pfam" id="PF10326">
    <property type="entry name" value="7TM_GPCR_Str"/>
    <property type="match status" value="1"/>
</dbReference>
<proteinExistence type="inferred from homology"/>
<keyword evidence="11" id="KW-0325">Glycoprotein</keyword>
<feature type="transmembrane region" description="Helical" evidence="19">
    <location>
        <begin position="186"/>
        <end position="207"/>
    </location>
</feature>
<feature type="transmembrane region" description="Helical" evidence="19">
    <location>
        <begin position="21"/>
        <end position="39"/>
    </location>
</feature>
<evidence type="ECO:0000256" key="19">
    <source>
        <dbReference type="SAM" id="Phobius"/>
    </source>
</evidence>
<dbReference type="SUPFAM" id="SSF81321">
    <property type="entry name" value="Family A G protein-coupled receptor-like"/>
    <property type="match status" value="1"/>
</dbReference>
<dbReference type="EMBL" id="WUAV01000004">
    <property type="protein sequence ID" value="KAF1756753.1"/>
    <property type="molecule type" value="Genomic_DNA"/>
</dbReference>
<protein>
    <recommendedName>
        <fullName evidence="16">Serpentine receptor class r-10</fullName>
    </recommendedName>
    <alternativeName>
        <fullName evidence="17">Odorant response abnormal protein 10</fullName>
    </alternativeName>
    <alternativeName>
        <fullName evidence="18">Olfactory receptor 10</fullName>
    </alternativeName>
</protein>
<evidence type="ECO:0000256" key="7">
    <source>
        <dbReference type="ARBA" id="ARBA00022989"/>
    </source>
</evidence>
<comment type="function">
    <text evidence="13">An odorant receptor which affects chemotaxis to the volatile odorant diacetyl. Specifies AWA neuronal cell fate via the odr-7 pathway.</text>
</comment>
<feature type="transmembrane region" description="Helical" evidence="19">
    <location>
        <begin position="115"/>
        <end position="137"/>
    </location>
</feature>
<reference evidence="20 21" key="1">
    <citation type="submission" date="2019-12" db="EMBL/GenBank/DDBJ databases">
        <title>Chromosome-level assembly of the Caenorhabditis remanei genome.</title>
        <authorList>
            <person name="Teterina A.A."/>
            <person name="Willis J.H."/>
            <person name="Phillips P.C."/>
        </authorList>
    </citation>
    <scope>NUCLEOTIDE SEQUENCE [LARGE SCALE GENOMIC DNA]</scope>
    <source>
        <strain evidence="20 21">PX506</strain>
        <tissue evidence="20">Whole organism</tissue>
    </source>
</reference>
<keyword evidence="12" id="KW-0966">Cell projection</keyword>
<dbReference type="GO" id="GO:0038022">
    <property type="term" value="F:G protein-coupled olfactory receptor activity"/>
    <property type="evidence" value="ECO:0007669"/>
    <property type="project" value="TreeGrafter"/>
</dbReference>
<keyword evidence="9 19" id="KW-0472">Membrane</keyword>
<keyword evidence="7 19" id="KW-1133">Transmembrane helix</keyword>
<dbReference type="GO" id="GO:0042048">
    <property type="term" value="P:olfactory behavior"/>
    <property type="evidence" value="ECO:0007669"/>
    <property type="project" value="TreeGrafter"/>
</dbReference>
<evidence type="ECO:0000256" key="5">
    <source>
        <dbReference type="ARBA" id="ARBA00022692"/>
    </source>
</evidence>
<dbReference type="PANTHER" id="PTHR22943">
    <property type="entry name" value="7-TRANSMEMBRANE DOMAIN RECEPTOR C.ELEGANS"/>
    <property type="match status" value="1"/>
</dbReference>
<dbReference type="PANTHER" id="PTHR22943:SF251">
    <property type="entry name" value="SEVEN TM RECEPTOR"/>
    <property type="match status" value="1"/>
</dbReference>
<feature type="transmembrane region" description="Helical" evidence="19">
    <location>
        <begin position="232"/>
        <end position="257"/>
    </location>
</feature>
<evidence type="ECO:0000256" key="14">
    <source>
        <dbReference type="ARBA" id="ARBA00061678"/>
    </source>
</evidence>
<evidence type="ECO:0000256" key="18">
    <source>
        <dbReference type="ARBA" id="ARBA00082489"/>
    </source>
</evidence>